<reference evidence="2" key="1">
    <citation type="journal article" date="2019" name="Int. J. Syst. Evol. Microbiol.">
        <title>The Global Catalogue of Microorganisms (GCM) 10K type strain sequencing project: providing services to taxonomists for standard genome sequencing and annotation.</title>
        <authorList>
            <consortium name="The Broad Institute Genomics Platform"/>
            <consortium name="The Broad Institute Genome Sequencing Center for Infectious Disease"/>
            <person name="Wu L."/>
            <person name="Ma J."/>
        </authorList>
    </citation>
    <scope>NUCLEOTIDE SEQUENCE [LARGE SCALE GENOMIC DNA]</scope>
    <source>
        <strain evidence="2">CGMCC 1.15288</strain>
    </source>
</reference>
<name>A0ABQ1ZCF2_9BACT</name>
<proteinExistence type="predicted"/>
<organism evidence="1 2">
    <name type="scientific">Dyadobacter endophyticus</name>
    <dbReference type="NCBI Taxonomy" id="1749036"/>
    <lineage>
        <taxon>Bacteria</taxon>
        <taxon>Pseudomonadati</taxon>
        <taxon>Bacteroidota</taxon>
        <taxon>Cytophagia</taxon>
        <taxon>Cytophagales</taxon>
        <taxon>Spirosomataceae</taxon>
        <taxon>Dyadobacter</taxon>
    </lineage>
</organism>
<evidence type="ECO:0000313" key="1">
    <source>
        <dbReference type="EMBL" id="GGH55952.1"/>
    </source>
</evidence>
<keyword evidence="2" id="KW-1185">Reference proteome</keyword>
<dbReference type="RefSeq" id="WP_188939400.1">
    <property type="nucleotide sequence ID" value="NZ_BMIA01000009.1"/>
</dbReference>
<comment type="caution">
    <text evidence="1">The sequence shown here is derived from an EMBL/GenBank/DDBJ whole genome shotgun (WGS) entry which is preliminary data.</text>
</comment>
<sequence length="216" mass="24231">MQSELEFEDVLTGIGNENQPSGSSTAWVVLTPAAELLPTDDASLAKVIEELNEIDADLVKHGIVKRSMTIDELRTLREAQNKTSKVVEHAAFSSRELAILFANYIAGAEDPVEMMAEQISCEIDQYREHLYRGERPFTVLLQDGGIFEYWGYASPWEVELDSIDEIAYTVNGEHEQMSGTFWSRHSSGAIKLAEAYWDKLYKLGKLTKPVAAQDQL</sequence>
<evidence type="ECO:0000313" key="2">
    <source>
        <dbReference type="Proteomes" id="UP000600214"/>
    </source>
</evidence>
<gene>
    <name evidence="1" type="ORF">GCM10007423_64040</name>
</gene>
<dbReference type="EMBL" id="BMIA01000009">
    <property type="protein sequence ID" value="GGH55952.1"/>
    <property type="molecule type" value="Genomic_DNA"/>
</dbReference>
<protein>
    <submittedName>
        <fullName evidence="1">Uncharacterized protein</fullName>
    </submittedName>
</protein>
<accession>A0ABQ1ZCF2</accession>
<dbReference type="Proteomes" id="UP000600214">
    <property type="component" value="Unassembled WGS sequence"/>
</dbReference>